<name>A0A8H3AQR7_9AGAM</name>
<keyword evidence="5 10" id="KW-0521">NADP</keyword>
<evidence type="ECO:0000256" key="3">
    <source>
        <dbReference type="ARBA" id="ARBA00022642"/>
    </source>
</evidence>
<dbReference type="GO" id="GO:0019805">
    <property type="term" value="P:quinolinate biosynthetic process"/>
    <property type="evidence" value="ECO:0007669"/>
    <property type="project" value="UniProtKB-UniRule"/>
</dbReference>
<comment type="function">
    <text evidence="10">Catalyzes the hydroxylation of L-kynurenine (L-Kyn) to form 3-hydroxy-L-kynurenine (L-3OHKyn). Required for synthesis of quinolinic acid.</text>
</comment>
<dbReference type="EMBL" id="CAJMWS010000329">
    <property type="protein sequence ID" value="CAE6433872.1"/>
    <property type="molecule type" value="Genomic_DNA"/>
</dbReference>
<evidence type="ECO:0000256" key="9">
    <source>
        <dbReference type="ARBA" id="ARBA00047818"/>
    </source>
</evidence>
<keyword evidence="6 10" id="KW-0560">Oxidoreductase</keyword>
<keyword evidence="10" id="KW-1000">Mitochondrion outer membrane</keyword>
<organism evidence="13 14">
    <name type="scientific">Rhizoctonia solani</name>
    <dbReference type="NCBI Taxonomy" id="456999"/>
    <lineage>
        <taxon>Eukaryota</taxon>
        <taxon>Fungi</taxon>
        <taxon>Dikarya</taxon>
        <taxon>Basidiomycota</taxon>
        <taxon>Agaricomycotina</taxon>
        <taxon>Agaricomycetes</taxon>
        <taxon>Cantharellales</taxon>
        <taxon>Ceratobasidiaceae</taxon>
        <taxon>Rhizoctonia</taxon>
    </lineage>
</organism>
<comment type="caution">
    <text evidence="13">The sequence shown here is derived from an EMBL/GenBank/DDBJ whole genome shotgun (WGS) entry which is preliminary data.</text>
</comment>
<evidence type="ECO:0000256" key="8">
    <source>
        <dbReference type="ARBA" id="ARBA00023128"/>
    </source>
</evidence>
<dbReference type="InterPro" id="IPR036188">
    <property type="entry name" value="FAD/NAD-bd_sf"/>
</dbReference>
<evidence type="ECO:0000256" key="2">
    <source>
        <dbReference type="ARBA" id="ARBA00022630"/>
    </source>
</evidence>
<comment type="pathway">
    <text evidence="10">Cofactor biosynthesis; NAD(+) biosynthesis; quinolinate from L-kynurenine: step 1/3.</text>
</comment>
<evidence type="ECO:0000256" key="6">
    <source>
        <dbReference type="ARBA" id="ARBA00023002"/>
    </source>
</evidence>
<comment type="cofactor">
    <cofactor evidence="1 10">
        <name>FAD</name>
        <dbReference type="ChEBI" id="CHEBI:57692"/>
    </cofactor>
</comment>
<gene>
    <name evidence="10" type="primary">BNA4</name>
    <name evidence="13" type="ORF">RDB_LOCUS112819</name>
</gene>
<dbReference type="FunFam" id="3.50.50.60:FF:000129">
    <property type="entry name" value="Kynurenine 3-monooxygenase"/>
    <property type="match status" value="1"/>
</dbReference>
<dbReference type="GO" id="GO:0005741">
    <property type="term" value="C:mitochondrial outer membrane"/>
    <property type="evidence" value="ECO:0007669"/>
    <property type="project" value="UniProtKB-SubCell"/>
</dbReference>
<keyword evidence="7 10" id="KW-0503">Monooxygenase</keyword>
<keyword evidence="8 10" id="KW-0496">Mitochondrion</keyword>
<dbReference type="AlphaFoldDB" id="A0A8H3AQR7"/>
<protein>
    <recommendedName>
        <fullName evidence="10">Kynurenine 3-monooxygenase</fullName>
        <ecNumber evidence="10">1.14.13.9</ecNumber>
    </recommendedName>
    <alternativeName>
        <fullName evidence="10">Biosynthesis of nicotinic acid protein 4</fullName>
    </alternativeName>
    <alternativeName>
        <fullName evidence="10">Kynurenine 3-hydroxylase</fullName>
    </alternativeName>
</protein>
<dbReference type="GO" id="GO:0071949">
    <property type="term" value="F:FAD binding"/>
    <property type="evidence" value="ECO:0007669"/>
    <property type="project" value="InterPro"/>
</dbReference>
<dbReference type="GO" id="GO:0006569">
    <property type="term" value="P:L-tryptophan catabolic process"/>
    <property type="evidence" value="ECO:0007669"/>
    <property type="project" value="UniProtKB-UniRule"/>
</dbReference>
<dbReference type="InterPro" id="IPR027545">
    <property type="entry name" value="Kynurenine_monooxygenase"/>
</dbReference>
<dbReference type="Gene3D" id="3.50.50.60">
    <property type="entry name" value="FAD/NAD(P)-binding domain"/>
    <property type="match status" value="1"/>
</dbReference>
<feature type="domain" description="FAD-binding" evidence="11">
    <location>
        <begin position="13"/>
        <end position="354"/>
    </location>
</feature>
<evidence type="ECO:0000313" key="13">
    <source>
        <dbReference type="EMBL" id="CAE6433872.1"/>
    </source>
</evidence>
<evidence type="ECO:0000256" key="1">
    <source>
        <dbReference type="ARBA" id="ARBA00001974"/>
    </source>
</evidence>
<dbReference type="GO" id="GO:0004502">
    <property type="term" value="F:kynurenine 3-monooxygenase activity"/>
    <property type="evidence" value="ECO:0007669"/>
    <property type="project" value="UniProtKB-UniRule"/>
</dbReference>
<evidence type="ECO:0000259" key="11">
    <source>
        <dbReference type="Pfam" id="PF01494"/>
    </source>
</evidence>
<dbReference type="EC" id="1.14.13.9" evidence="10"/>
<keyword evidence="3 10" id="KW-0662">Pyridine nucleotide biosynthesis</keyword>
<accession>A0A8H3AQR7</accession>
<comment type="similarity">
    <text evidence="10">Belongs to the aromatic-ring hydroxylase family. KMO subfamily.</text>
</comment>
<dbReference type="HAMAP" id="MF_01971">
    <property type="entry name" value="Kynurenine_monooxygenase"/>
    <property type="match status" value="1"/>
</dbReference>
<dbReference type="UniPathway" id="UPA00253">
    <property type="reaction ID" value="UER00328"/>
</dbReference>
<dbReference type="Pfam" id="PF07992">
    <property type="entry name" value="Pyr_redox_2"/>
    <property type="match status" value="1"/>
</dbReference>
<dbReference type="Gene3D" id="3.50.50.100">
    <property type="match status" value="1"/>
</dbReference>
<dbReference type="GO" id="GO:0034354">
    <property type="term" value="P:'de novo' NAD+ biosynthetic process from L-tryptophan"/>
    <property type="evidence" value="ECO:0007669"/>
    <property type="project" value="UniProtKB-UniRule"/>
</dbReference>
<dbReference type="PRINTS" id="PR00420">
    <property type="entry name" value="RNGMNOXGNASE"/>
</dbReference>
<dbReference type="GO" id="GO:0070189">
    <property type="term" value="P:kynurenine metabolic process"/>
    <property type="evidence" value="ECO:0007669"/>
    <property type="project" value="TreeGrafter"/>
</dbReference>
<evidence type="ECO:0000256" key="7">
    <source>
        <dbReference type="ARBA" id="ARBA00023033"/>
    </source>
</evidence>
<dbReference type="Pfam" id="PF01494">
    <property type="entry name" value="FAD_binding_3"/>
    <property type="match status" value="1"/>
</dbReference>
<sequence>MTHKQGEFLRPRKVVIVGAGPVGCLSALSFAKQGWEVEVFEGRSDMREPEAKANLSLRSINLAISSRGISALCVVDPAIADRFMQNVIPMHGRMIHDNLGRCQSQLYDRDGQPILKAINSIDRGLLNIGLLDELSRYQNIRLHFRTKLTTVDFDSRIATFSAGENSFNVDFDLCVGADGSYSNVRRQMMRVVRQVDLNSMDYQQEYLQHDYIELSIPPGLGANGEPKFLLDPNHLHIWPRHSFMLIALPNKDRSFTCTLFAPTKDLDELDTTDKFVAWFEVHFRDALDHIGRDNLVVSFERNPRNSLICVKANPYHYKDRAIIIGDAAHAMTPFYGQGLNCGLEDVRVLMSTLLSFGVSSTVSATEAPSEDKQLSQALAYYSEHRHQDLVAICDLAMGNYVEMRHSVTTPIYRLRKWIDGVLAGFTPSMPWQSLIPTLAQTTFPVGAARGWISLYTMVTFRPDISYATAQRKAREQAEMITRIDLYAFPRMAVIEGHEYKAFIPYTNIFKILNLEARRLDEPHSSGHQLIHAHITRIETHRVYYSLIPISSAAEQSVDFDYMVYALGSHLPSPINVWADPVPAHGQPESDLPKSNRHGDKPEGTNWLCAAQARLKKANSVLVIGGGALGVQFASDAAALYPRKNITLVHSGAQLLPRFNVWMHNAAMEGLKELGVSVLLSSRVDLNSAEDHDGKRTLKTVDGRRIGAELLMCTGQRPNTSLLSNVSPSSIDPRTGLVNVLRSLQLGPGCGSTSTESPFPHIFVIGDAADAFGALNAGHTAWTQRTLKAEVASRNMGRLITGSDEQLERYEAPSHSIKVTLGLDQAIFQSKGQFGKKQGPEECALDLNTPSMWLRRGLSTANMRI</sequence>
<keyword evidence="10" id="KW-0472">Membrane</keyword>
<comment type="subcellular location">
    <subcellularLocation>
        <location evidence="10">Mitochondrion outer membrane</location>
    </subcellularLocation>
</comment>
<proteinExistence type="inferred from homology"/>
<dbReference type="PANTHER" id="PTHR46028">
    <property type="entry name" value="KYNURENINE 3-MONOOXYGENASE"/>
    <property type="match status" value="1"/>
</dbReference>
<keyword evidence="4 10" id="KW-0274">FAD</keyword>
<comment type="catalytic activity">
    <reaction evidence="9 10">
        <text>L-kynurenine + NADPH + O2 + H(+) = 3-hydroxy-L-kynurenine + NADP(+) + H2O</text>
        <dbReference type="Rhea" id="RHEA:20545"/>
        <dbReference type="ChEBI" id="CHEBI:15377"/>
        <dbReference type="ChEBI" id="CHEBI:15378"/>
        <dbReference type="ChEBI" id="CHEBI:15379"/>
        <dbReference type="ChEBI" id="CHEBI:57783"/>
        <dbReference type="ChEBI" id="CHEBI:57959"/>
        <dbReference type="ChEBI" id="CHEBI:58125"/>
        <dbReference type="ChEBI" id="CHEBI:58349"/>
        <dbReference type="EC" id="1.14.13.9"/>
    </reaction>
</comment>
<dbReference type="SUPFAM" id="SSF51905">
    <property type="entry name" value="FAD/NAD(P)-binding domain"/>
    <property type="match status" value="2"/>
</dbReference>
<dbReference type="InterPro" id="IPR023753">
    <property type="entry name" value="FAD/NAD-binding_dom"/>
</dbReference>
<dbReference type="InterPro" id="IPR002938">
    <property type="entry name" value="FAD-bd"/>
</dbReference>
<dbReference type="GO" id="GO:0043420">
    <property type="term" value="P:anthranilate metabolic process"/>
    <property type="evidence" value="ECO:0007669"/>
    <property type="project" value="UniProtKB-UniRule"/>
</dbReference>
<evidence type="ECO:0000256" key="5">
    <source>
        <dbReference type="ARBA" id="ARBA00022857"/>
    </source>
</evidence>
<evidence type="ECO:0000256" key="10">
    <source>
        <dbReference type="HAMAP-Rule" id="MF_03018"/>
    </source>
</evidence>
<evidence type="ECO:0000256" key="4">
    <source>
        <dbReference type="ARBA" id="ARBA00022827"/>
    </source>
</evidence>
<dbReference type="Proteomes" id="UP000663846">
    <property type="component" value="Unassembled WGS sequence"/>
</dbReference>
<feature type="domain" description="FAD/NAD(P)-binding" evidence="12">
    <location>
        <begin position="530"/>
        <end position="776"/>
    </location>
</feature>
<evidence type="ECO:0000259" key="12">
    <source>
        <dbReference type="Pfam" id="PF07992"/>
    </source>
</evidence>
<keyword evidence="2 10" id="KW-0285">Flavoprotein</keyword>
<dbReference type="PANTHER" id="PTHR46028:SF2">
    <property type="entry name" value="KYNURENINE 3-MONOOXYGENASE"/>
    <property type="match status" value="1"/>
</dbReference>
<evidence type="ECO:0000313" key="14">
    <source>
        <dbReference type="Proteomes" id="UP000663846"/>
    </source>
</evidence>
<reference evidence="13" key="1">
    <citation type="submission" date="2021-01" db="EMBL/GenBank/DDBJ databases">
        <authorList>
            <person name="Kaushik A."/>
        </authorList>
    </citation>
    <scope>NUCLEOTIDE SEQUENCE</scope>
    <source>
        <strain evidence="13">AG1-1C</strain>
    </source>
</reference>